<dbReference type="EMBL" id="BAABAT010000008">
    <property type="protein sequence ID" value="GAA4249782.1"/>
    <property type="molecule type" value="Genomic_DNA"/>
</dbReference>
<proteinExistence type="inferred from homology"/>
<dbReference type="RefSeq" id="WP_345127992.1">
    <property type="nucleotide sequence ID" value="NZ_BAABAT010000008.1"/>
</dbReference>
<dbReference type="PIRSF" id="PIRSF006221">
    <property type="entry name" value="Ketosamine-3-kinase"/>
    <property type="match status" value="1"/>
</dbReference>
<dbReference type="InterPro" id="IPR011009">
    <property type="entry name" value="Kinase-like_dom_sf"/>
</dbReference>
<keyword evidence="2" id="KW-1133">Transmembrane helix</keyword>
<accession>A0ABP8D8L8</accession>
<dbReference type="Pfam" id="PF03881">
    <property type="entry name" value="Fructosamin_kin"/>
    <property type="match status" value="1"/>
</dbReference>
<evidence type="ECO:0000256" key="2">
    <source>
        <dbReference type="SAM" id="Phobius"/>
    </source>
</evidence>
<evidence type="ECO:0000256" key="1">
    <source>
        <dbReference type="PIRNR" id="PIRNR006221"/>
    </source>
</evidence>
<protein>
    <submittedName>
        <fullName evidence="3">Fructosamine kinase family protein</fullName>
    </submittedName>
</protein>
<feature type="transmembrane region" description="Helical" evidence="2">
    <location>
        <begin position="12"/>
        <end position="32"/>
    </location>
</feature>
<keyword evidence="2" id="KW-0472">Membrane</keyword>
<evidence type="ECO:0000313" key="3">
    <source>
        <dbReference type="EMBL" id="GAA4249782.1"/>
    </source>
</evidence>
<dbReference type="PANTHER" id="PTHR12149:SF8">
    <property type="entry name" value="PROTEIN-RIBULOSAMINE 3-KINASE"/>
    <property type="match status" value="1"/>
</dbReference>
<keyword evidence="1" id="KW-0808">Transferase</keyword>
<dbReference type="InterPro" id="IPR016477">
    <property type="entry name" value="Fructo-/Ketosamine-3-kinase"/>
</dbReference>
<keyword evidence="2" id="KW-0812">Transmembrane</keyword>
<comment type="caution">
    <text evidence="3">The sequence shown here is derived from an EMBL/GenBank/DDBJ whole genome shotgun (WGS) entry which is preliminary data.</text>
</comment>
<keyword evidence="4" id="KW-1185">Reference proteome</keyword>
<name>A0ABP8D8L8_9ACTN</name>
<dbReference type="SUPFAM" id="SSF56112">
    <property type="entry name" value="Protein kinase-like (PK-like)"/>
    <property type="match status" value="1"/>
</dbReference>
<organism evidence="3 4">
    <name type="scientific">Dactylosporangium darangshiense</name>
    <dbReference type="NCBI Taxonomy" id="579108"/>
    <lineage>
        <taxon>Bacteria</taxon>
        <taxon>Bacillati</taxon>
        <taxon>Actinomycetota</taxon>
        <taxon>Actinomycetes</taxon>
        <taxon>Micromonosporales</taxon>
        <taxon>Micromonosporaceae</taxon>
        <taxon>Dactylosporangium</taxon>
    </lineage>
</organism>
<dbReference type="Proteomes" id="UP001500620">
    <property type="component" value="Unassembled WGS sequence"/>
</dbReference>
<dbReference type="GO" id="GO:0016301">
    <property type="term" value="F:kinase activity"/>
    <property type="evidence" value="ECO:0007669"/>
    <property type="project" value="UniProtKB-KW"/>
</dbReference>
<dbReference type="Gene3D" id="3.90.1200.10">
    <property type="match status" value="1"/>
</dbReference>
<sequence>MELLRRRLREAGMPVVAVTPAAGGVVALAGVVRFTDGSSVFAKTLPTPVPGLFETEAAGLRALHDLGGATVPEVYAATPALLVLSRLFPRPATPAFWEQLGRMLATLHLSTRDTAAGRFGWPEDGWLGRLPQRNAWASDGHRFFAEHRLLRWLPEPHTEAALTAEDRAALERLCNALPDLVPPQLPCLTHGDLWTENVLASPDGTPAFIDPAVSFGWPETDLSMLWCSPRPPESQRCFDAYEELAPPPPGWRDRMSLLYLRELLSTIAHGDDDWGAAAMVREIIAPFRLARS</sequence>
<reference evidence="4" key="1">
    <citation type="journal article" date="2019" name="Int. J. Syst. Evol. Microbiol.">
        <title>The Global Catalogue of Microorganisms (GCM) 10K type strain sequencing project: providing services to taxonomists for standard genome sequencing and annotation.</title>
        <authorList>
            <consortium name="The Broad Institute Genomics Platform"/>
            <consortium name="The Broad Institute Genome Sequencing Center for Infectious Disease"/>
            <person name="Wu L."/>
            <person name="Ma J."/>
        </authorList>
    </citation>
    <scope>NUCLEOTIDE SEQUENCE [LARGE SCALE GENOMIC DNA]</scope>
    <source>
        <strain evidence="4">JCM 17441</strain>
    </source>
</reference>
<evidence type="ECO:0000313" key="4">
    <source>
        <dbReference type="Proteomes" id="UP001500620"/>
    </source>
</evidence>
<dbReference type="Gene3D" id="3.30.200.20">
    <property type="entry name" value="Phosphorylase Kinase, domain 1"/>
    <property type="match status" value="1"/>
</dbReference>
<dbReference type="PANTHER" id="PTHR12149">
    <property type="entry name" value="FRUCTOSAMINE 3 KINASE-RELATED PROTEIN"/>
    <property type="match status" value="1"/>
</dbReference>
<keyword evidence="1 3" id="KW-0418">Kinase</keyword>
<comment type="similarity">
    <text evidence="1">Belongs to the fructosamine kinase family.</text>
</comment>
<gene>
    <name evidence="3" type="ORF">GCM10022255_035290</name>
</gene>